<keyword evidence="2 4" id="KW-0808">Transferase</keyword>
<feature type="domain" description="Glycosyltransferase subfamily 4-like N-terminal" evidence="3">
    <location>
        <begin position="34"/>
        <end position="150"/>
    </location>
</feature>
<accession>A0A543HZA5</accession>
<dbReference type="RefSeq" id="WP_141841404.1">
    <property type="nucleotide sequence ID" value="NZ_VFPM01000001.1"/>
</dbReference>
<organism evidence="4 5">
    <name type="scientific">Humibacillus xanthopallidus</name>
    <dbReference type="NCBI Taxonomy" id="412689"/>
    <lineage>
        <taxon>Bacteria</taxon>
        <taxon>Bacillati</taxon>
        <taxon>Actinomycetota</taxon>
        <taxon>Actinomycetes</taxon>
        <taxon>Micrococcales</taxon>
        <taxon>Intrasporangiaceae</taxon>
        <taxon>Humibacillus</taxon>
    </lineage>
</organism>
<dbReference type="Gene3D" id="3.40.50.2000">
    <property type="entry name" value="Glycogen Phosphorylase B"/>
    <property type="match status" value="1"/>
</dbReference>
<dbReference type="GO" id="GO:0016757">
    <property type="term" value="F:glycosyltransferase activity"/>
    <property type="evidence" value="ECO:0007669"/>
    <property type="project" value="UniProtKB-KW"/>
</dbReference>
<dbReference type="OrthoDB" id="3287135at2"/>
<reference evidence="4 5" key="1">
    <citation type="submission" date="2019-06" db="EMBL/GenBank/DDBJ databases">
        <title>Genome sequencing of plant associated microbes to promote plant fitness in Sorghum bicolor and Oryza sativa.</title>
        <authorList>
            <person name="Coleman-Derr D."/>
        </authorList>
    </citation>
    <scope>NUCLEOTIDE SEQUENCE [LARGE SCALE GENOMIC DNA]</scope>
    <source>
        <strain evidence="4 5">KV-663</strain>
    </source>
</reference>
<dbReference type="Proteomes" id="UP000316747">
    <property type="component" value="Unassembled WGS sequence"/>
</dbReference>
<dbReference type="Pfam" id="PF13439">
    <property type="entry name" value="Glyco_transf_4"/>
    <property type="match status" value="1"/>
</dbReference>
<proteinExistence type="predicted"/>
<evidence type="ECO:0000256" key="2">
    <source>
        <dbReference type="ARBA" id="ARBA00022679"/>
    </source>
</evidence>
<dbReference type="InterPro" id="IPR028098">
    <property type="entry name" value="Glyco_trans_4-like_N"/>
</dbReference>
<evidence type="ECO:0000256" key="1">
    <source>
        <dbReference type="ARBA" id="ARBA00022676"/>
    </source>
</evidence>
<dbReference type="EMBL" id="VFPM01000001">
    <property type="protein sequence ID" value="TQM63663.1"/>
    <property type="molecule type" value="Genomic_DNA"/>
</dbReference>
<name>A0A543HZA5_9MICO</name>
<dbReference type="SUPFAM" id="SSF53756">
    <property type="entry name" value="UDP-Glycosyltransferase/glycogen phosphorylase"/>
    <property type="match status" value="1"/>
</dbReference>
<dbReference type="AlphaFoldDB" id="A0A543HZA5"/>
<gene>
    <name evidence="4" type="ORF">FBY41_0002</name>
</gene>
<keyword evidence="1" id="KW-0328">Glycosyltransferase</keyword>
<comment type="caution">
    <text evidence="4">The sequence shown here is derived from an EMBL/GenBank/DDBJ whole genome shotgun (WGS) entry which is preliminary data.</text>
</comment>
<protein>
    <submittedName>
        <fullName evidence="4">Glycosyl transferase family 4</fullName>
    </submittedName>
</protein>
<evidence type="ECO:0000313" key="4">
    <source>
        <dbReference type="EMBL" id="TQM63663.1"/>
    </source>
</evidence>
<evidence type="ECO:0000313" key="5">
    <source>
        <dbReference type="Proteomes" id="UP000316747"/>
    </source>
</evidence>
<keyword evidence="5" id="KW-1185">Reference proteome</keyword>
<evidence type="ECO:0000259" key="3">
    <source>
        <dbReference type="Pfam" id="PF13439"/>
    </source>
</evidence>
<sequence>MPSVRLTPALRVLAIPSAHPYPERLRSTTPATSRVVHLDDPAVPGAPPGQWWPPTALDAEWVRQHADELDIVHLHFGFDAASPDDLRRWVCALREAGIPLVLTVHDLVNPHFSDQRDHTARLDVLVPAADAVITLTPGAATEIERRWGRSAEVLAHPHVAPLELVGAPRPGAPDDGRPFVVGIDLKSLRANVLAEPVVRIVSEAVSTLPHAELVVDLHADVLDPRHPRHDHFLLQTLYDLQGRGRLRLSVHERRSDEQLWEHLRSLDLAVLPYAFGTHSGWVEACYDLGTTVLAPRTGYWVEQEPMLTFGWRPGEDPDEGQVFSAVQLAFWDRPHWQADAQTRAEQQSVISQRHEQLYADLLARAATAPSTPCERVAESTGALCEPATAP</sequence>